<proteinExistence type="predicted"/>
<evidence type="ECO:0000313" key="4">
    <source>
        <dbReference type="Proteomes" id="UP000426265"/>
    </source>
</evidence>
<reference evidence="3 4" key="1">
    <citation type="submission" date="2019-11" db="EMBL/GenBank/DDBJ databases">
        <authorList>
            <person name="Jiao W.-B."/>
            <person name="Schneeberger K."/>
        </authorList>
    </citation>
    <scope>NUCLEOTIDE SEQUENCE [LARGE SCALE GENOMIC DNA]</scope>
    <source>
        <strain evidence="4">cv. An-1</strain>
        <strain evidence="5">cv. C24</strain>
    </source>
</reference>
<name>A0A654EME7_ARATH</name>
<evidence type="ECO:0000313" key="5">
    <source>
        <dbReference type="Proteomes" id="UP000434276"/>
    </source>
</evidence>
<organism evidence="3 4">
    <name type="scientific">Arabidopsis thaliana</name>
    <name type="common">Mouse-ear cress</name>
    <dbReference type="NCBI Taxonomy" id="3702"/>
    <lineage>
        <taxon>Eukaryota</taxon>
        <taxon>Viridiplantae</taxon>
        <taxon>Streptophyta</taxon>
        <taxon>Embryophyta</taxon>
        <taxon>Tracheophyta</taxon>
        <taxon>Spermatophyta</taxon>
        <taxon>Magnoliopsida</taxon>
        <taxon>eudicotyledons</taxon>
        <taxon>Gunneridae</taxon>
        <taxon>Pentapetalae</taxon>
        <taxon>rosids</taxon>
        <taxon>malvids</taxon>
        <taxon>Brassicales</taxon>
        <taxon>Brassicaceae</taxon>
        <taxon>Camelineae</taxon>
        <taxon>Arabidopsis</taxon>
    </lineage>
</organism>
<dbReference type="EMBL" id="CACSHJ010000087">
    <property type="protein sequence ID" value="CAA0314801.1"/>
    <property type="molecule type" value="Genomic_DNA"/>
</dbReference>
<dbReference type="GeneID" id="6240702"/>
<gene>
    <name evidence="1" type="ordered locus">At1g64561</name>
    <name evidence="3" type="ORF">AN1_LOCUS5458</name>
    <name evidence="2" type="ORF">C24_LOCUS5342</name>
</gene>
<sequence length="82" mass="8916">MHLNSKFANTSNACIFQIFPSSEKQRVKSGFFPSQPSVFATAPATTPSYLITRPSPPYGEVKASQSIFGCTGHCCCGEPRRN</sequence>
<dbReference type="ExpressionAtlas" id="A0A654EME7">
    <property type="expression patterns" value="baseline and differential"/>
</dbReference>
<dbReference type="OrthoDB" id="10268884at2759"/>
<protein>
    <submittedName>
        <fullName evidence="3">Uncharacterized protein</fullName>
    </submittedName>
</protein>
<dbReference type="Araport" id="AT1G64561"/>
<dbReference type="AlphaFoldDB" id="A0A654EME7"/>
<evidence type="ECO:0000313" key="1">
    <source>
        <dbReference type="Araport" id="AT1G64561"/>
    </source>
</evidence>
<dbReference type="KEGG" id="ath:AT1G64561"/>
<accession>A0A654EME7</accession>
<dbReference type="Proteomes" id="UP000434276">
    <property type="component" value="Unassembled WGS sequence"/>
</dbReference>
<evidence type="ECO:0000313" key="3">
    <source>
        <dbReference type="EMBL" id="VYS49985.1"/>
    </source>
</evidence>
<dbReference type="Proteomes" id="UP000426265">
    <property type="component" value="Unassembled WGS sequence"/>
</dbReference>
<dbReference type="RefSeq" id="NP_001117546.1">
    <property type="nucleotide sequence ID" value="NM_001124074.2"/>
</dbReference>
<dbReference type="EMBL" id="CACRSJ010000104">
    <property type="protein sequence ID" value="VYS49985.1"/>
    <property type="molecule type" value="Genomic_DNA"/>
</dbReference>
<evidence type="ECO:0000313" key="2">
    <source>
        <dbReference type="EMBL" id="CAA0314801.1"/>
    </source>
</evidence>